<organism evidence="2 3">
    <name type="scientific">Vulgatibacter incomptus</name>
    <dbReference type="NCBI Taxonomy" id="1391653"/>
    <lineage>
        <taxon>Bacteria</taxon>
        <taxon>Pseudomonadati</taxon>
        <taxon>Myxococcota</taxon>
        <taxon>Myxococcia</taxon>
        <taxon>Myxococcales</taxon>
        <taxon>Cystobacterineae</taxon>
        <taxon>Vulgatibacteraceae</taxon>
        <taxon>Vulgatibacter</taxon>
    </lineage>
</organism>
<dbReference type="Proteomes" id="UP000055590">
    <property type="component" value="Chromosome"/>
</dbReference>
<dbReference type="KEGG" id="vin:AKJ08_1259"/>
<dbReference type="Gene3D" id="2.60.120.200">
    <property type="match status" value="1"/>
</dbReference>
<dbReference type="EMBL" id="CP012332">
    <property type="protein sequence ID" value="AKU90872.1"/>
    <property type="molecule type" value="Genomic_DNA"/>
</dbReference>
<protein>
    <submittedName>
        <fullName evidence="2">Uncharacterized protein</fullName>
    </submittedName>
</protein>
<sequence>MFRAASSLAVVLLASCANETHDQRKRASGVDPSVRSSPLSDREPEVSIGWNSSGLLVGHRGGPPDQVGSNWSPTELARIIGRPDDPEGAERTGWSYGGIFSGERDGVRFDTPFTELSDLRSFTVEATFLASRVDERRPVVRGDNFALSIIEGEVEAAIVSAGHWWTVRWSDAPIRAGEWVTAQLFHSGESLSVIVNGVAAQALDAPRPVPGDQLFRIAVGPRQSERGGYPYIGPESPFIGVVQSAKVWVPIGSPASTVLDLTPKADGRLPEIDQQLTVQGDWNPSKLPYAPGHADAGTSFYFDQKGWLKLEDENGVLRSAFDSTLSMWIMTLDDSPSTIIRSNHLRVWSADGILRMEVGSQGTASIGRVLERGKWHHLTFTATIDRIRAYVDGVYRMDLNVGLPSGTDEYLIGADLLGEGLFSGYIEQVRMWDHIRIPRGPIALLEFDPWGAPVDYGRSTSNWTHHGGYLGGPGPSKYEPLPGVARLNRSTFRRYCPMNLEGAHTLMIDLTLAEPPDIPGLPTRVPLWQGGNFSLGVADGRLRLIVDGTETVGTIPFEYGVRAEVVVVFDGWNAEVYVNGELDSRARVGRGWFFGMSDDCSVGGFDGLLFRAGYWNEAVRPVDPINTHRALLAGALSPEAIMLRPSSDDLEWTSGMKEHPAAAFLVFKDVQPAEAEQPPR</sequence>
<gene>
    <name evidence="2" type="ORF">AKJ08_1259</name>
</gene>
<accession>A0A0K1PBK0</accession>
<dbReference type="InterPro" id="IPR013320">
    <property type="entry name" value="ConA-like_dom_sf"/>
</dbReference>
<dbReference type="PROSITE" id="PS51257">
    <property type="entry name" value="PROKAR_LIPOPROTEIN"/>
    <property type="match status" value="1"/>
</dbReference>
<feature type="region of interest" description="Disordered" evidence="1">
    <location>
        <begin position="21"/>
        <end position="47"/>
    </location>
</feature>
<dbReference type="Pfam" id="PF13385">
    <property type="entry name" value="Laminin_G_3"/>
    <property type="match status" value="1"/>
</dbReference>
<evidence type="ECO:0000256" key="1">
    <source>
        <dbReference type="SAM" id="MobiDB-lite"/>
    </source>
</evidence>
<dbReference type="SUPFAM" id="SSF49899">
    <property type="entry name" value="Concanavalin A-like lectins/glucanases"/>
    <property type="match status" value="3"/>
</dbReference>
<name>A0A0K1PBK0_9BACT</name>
<proteinExistence type="predicted"/>
<evidence type="ECO:0000313" key="2">
    <source>
        <dbReference type="EMBL" id="AKU90872.1"/>
    </source>
</evidence>
<dbReference type="AlphaFoldDB" id="A0A0K1PBK0"/>
<reference evidence="2 3" key="1">
    <citation type="submission" date="2015-08" db="EMBL/GenBank/DDBJ databases">
        <authorList>
            <person name="Babu N.S."/>
            <person name="Beckwith C.J."/>
            <person name="Beseler K.G."/>
            <person name="Brison A."/>
            <person name="Carone J.V."/>
            <person name="Caskin T.P."/>
            <person name="Diamond M."/>
            <person name="Durham M.E."/>
            <person name="Foxe J.M."/>
            <person name="Go M."/>
            <person name="Henderson B.A."/>
            <person name="Jones I.B."/>
            <person name="McGettigan J.A."/>
            <person name="Micheletti S.J."/>
            <person name="Nasrallah M.E."/>
            <person name="Ortiz D."/>
            <person name="Piller C.R."/>
            <person name="Privatt S.R."/>
            <person name="Schneider S.L."/>
            <person name="Sharp S."/>
            <person name="Smith T.C."/>
            <person name="Stanton J.D."/>
            <person name="Ullery H.E."/>
            <person name="Wilson R.J."/>
            <person name="Serrano M.G."/>
            <person name="Buck G."/>
            <person name="Lee V."/>
            <person name="Wang Y."/>
            <person name="Carvalho R."/>
            <person name="Voegtly L."/>
            <person name="Shi R."/>
            <person name="Duckworth R."/>
            <person name="Johnson A."/>
            <person name="Loviza R."/>
            <person name="Walstead R."/>
            <person name="Shah Z."/>
            <person name="Kiflezghi M."/>
            <person name="Wade K."/>
            <person name="Ball S.L."/>
            <person name="Bradley K.W."/>
            <person name="Asai D.J."/>
            <person name="Bowman C.A."/>
            <person name="Russell D.A."/>
            <person name="Pope W.H."/>
            <person name="Jacobs-Sera D."/>
            <person name="Hendrix R.W."/>
            <person name="Hatfull G.F."/>
        </authorList>
    </citation>
    <scope>NUCLEOTIDE SEQUENCE [LARGE SCALE GENOMIC DNA]</scope>
    <source>
        <strain evidence="2 3">DSM 27710</strain>
    </source>
</reference>
<evidence type="ECO:0000313" key="3">
    <source>
        <dbReference type="Proteomes" id="UP000055590"/>
    </source>
</evidence>
<keyword evidence="3" id="KW-1185">Reference proteome</keyword>